<dbReference type="Proteomes" id="UP000308430">
    <property type="component" value="Unassembled WGS sequence"/>
</dbReference>
<dbReference type="Pfam" id="PF00756">
    <property type="entry name" value="Esterase"/>
    <property type="match status" value="1"/>
</dbReference>
<keyword evidence="5" id="KW-1185">Reference proteome</keyword>
<protein>
    <submittedName>
        <fullName evidence="4">Alpha/beta hydrolase</fullName>
    </submittedName>
</protein>
<keyword evidence="3" id="KW-0732">Signal</keyword>
<dbReference type="InterPro" id="IPR000801">
    <property type="entry name" value="Esterase-like"/>
</dbReference>
<proteinExistence type="inferred from homology"/>
<dbReference type="PANTHER" id="PTHR40841">
    <property type="entry name" value="SIDEROPHORE TRIACETYLFUSARININE C ESTERASE"/>
    <property type="match status" value="1"/>
</dbReference>
<dbReference type="GO" id="GO:0016788">
    <property type="term" value="F:hydrolase activity, acting on ester bonds"/>
    <property type="evidence" value="ECO:0007669"/>
    <property type="project" value="TreeGrafter"/>
</dbReference>
<gene>
    <name evidence="4" type="ORF">E6C76_02820</name>
</gene>
<keyword evidence="2 4" id="KW-0378">Hydrolase</keyword>
<feature type="chain" id="PRO_5020557092" evidence="3">
    <location>
        <begin position="32"/>
        <end position="327"/>
    </location>
</feature>
<sequence>MPGKTTARMFRRIDRRTALLGLAAIAGSALARQNPAGAATPRQQAALPPEQIRHERVEQFLLGGSRHAGEPWRIHVAWPQGEPPAQGYPVIHLLDGNASFPLAWHALQAMQRSDPQGATQRVVLVGVGYPAEVRFDVERRYFDLTPPTASEYLRGAIRTGGQDVFLDFIEHDLRPAIARRIAVDPQRQALFGHSLGGLLALHALYTRPWMFQTWIAADPSIWWNGASILHEEAAFLAGVQAAGGRLTQLLRLLIEQSSGQDARQQRAGAGESRPDILGSARRLARIDGLDVFFHRFADESHPSMLGPSIGDGLRFFLGQAPAHLRRV</sequence>
<name>A0A4V3WCI6_9RHOO</name>
<evidence type="ECO:0000313" key="4">
    <source>
        <dbReference type="EMBL" id="THF67324.1"/>
    </source>
</evidence>
<dbReference type="Gene3D" id="3.40.50.1820">
    <property type="entry name" value="alpha/beta hydrolase"/>
    <property type="match status" value="1"/>
</dbReference>
<dbReference type="EMBL" id="SSOC01000001">
    <property type="protein sequence ID" value="THF67324.1"/>
    <property type="molecule type" value="Genomic_DNA"/>
</dbReference>
<evidence type="ECO:0000313" key="5">
    <source>
        <dbReference type="Proteomes" id="UP000308430"/>
    </source>
</evidence>
<dbReference type="InterPro" id="IPR052558">
    <property type="entry name" value="Siderophore_Hydrolase_D"/>
</dbReference>
<accession>A0A4V3WCI6</accession>
<comment type="similarity">
    <text evidence="1">Belongs to the esterase D family.</text>
</comment>
<dbReference type="OrthoDB" id="9784036at2"/>
<dbReference type="AlphaFoldDB" id="A0A4V3WCI6"/>
<evidence type="ECO:0000256" key="3">
    <source>
        <dbReference type="SAM" id="SignalP"/>
    </source>
</evidence>
<dbReference type="PANTHER" id="PTHR40841:SF2">
    <property type="entry name" value="SIDEROPHORE-DEGRADING ESTERASE (EUROFUNG)"/>
    <property type="match status" value="1"/>
</dbReference>
<dbReference type="SUPFAM" id="SSF53474">
    <property type="entry name" value="alpha/beta-Hydrolases"/>
    <property type="match status" value="1"/>
</dbReference>
<organism evidence="4 5">
    <name type="scientific">Pseudothauera nasutitermitis</name>
    <dbReference type="NCBI Taxonomy" id="2565930"/>
    <lineage>
        <taxon>Bacteria</taxon>
        <taxon>Pseudomonadati</taxon>
        <taxon>Pseudomonadota</taxon>
        <taxon>Betaproteobacteria</taxon>
        <taxon>Rhodocyclales</taxon>
        <taxon>Zoogloeaceae</taxon>
        <taxon>Pseudothauera</taxon>
    </lineage>
</organism>
<evidence type="ECO:0000256" key="1">
    <source>
        <dbReference type="ARBA" id="ARBA00005622"/>
    </source>
</evidence>
<reference evidence="4 5" key="1">
    <citation type="submission" date="2019-04" db="EMBL/GenBank/DDBJ databases">
        <title>Azoarcus nasutitermitis sp. nov. isolated from termite nest.</title>
        <authorList>
            <person name="Lin S.-Y."/>
            <person name="Hameed A."/>
            <person name="Hsu Y.-H."/>
            <person name="Young C.-C."/>
        </authorList>
    </citation>
    <scope>NUCLEOTIDE SEQUENCE [LARGE SCALE GENOMIC DNA]</scope>
    <source>
        <strain evidence="4 5">CC-YHH838</strain>
    </source>
</reference>
<dbReference type="InterPro" id="IPR029058">
    <property type="entry name" value="AB_hydrolase_fold"/>
</dbReference>
<feature type="signal peptide" evidence="3">
    <location>
        <begin position="1"/>
        <end position="31"/>
    </location>
</feature>
<evidence type="ECO:0000256" key="2">
    <source>
        <dbReference type="ARBA" id="ARBA00022801"/>
    </source>
</evidence>
<comment type="caution">
    <text evidence="4">The sequence shown here is derived from an EMBL/GenBank/DDBJ whole genome shotgun (WGS) entry which is preliminary data.</text>
</comment>